<accession>A0A0F6W854</accession>
<dbReference type="Gene3D" id="3.40.1580.10">
    <property type="entry name" value="SMI1/KNR4-like"/>
    <property type="match status" value="1"/>
</dbReference>
<dbReference type="Proteomes" id="UP000034883">
    <property type="component" value="Chromosome"/>
</dbReference>
<dbReference type="InterPro" id="IPR037883">
    <property type="entry name" value="Knr4/Smi1-like_sf"/>
</dbReference>
<gene>
    <name evidence="1" type="ORF">DB32_006979</name>
</gene>
<protein>
    <recommendedName>
        <fullName evidence="3">Knr4/Smi1-like domain-containing protein</fullName>
    </recommendedName>
</protein>
<dbReference type="RefSeq" id="WP_053236837.1">
    <property type="nucleotide sequence ID" value="NZ_CP011125.1"/>
</dbReference>
<reference evidence="1 2" key="1">
    <citation type="submission" date="2015-03" db="EMBL/GenBank/DDBJ databases">
        <title>Genome assembly of Sandaracinus amylolyticus DSM 53668.</title>
        <authorList>
            <person name="Sharma G."/>
            <person name="Subramanian S."/>
        </authorList>
    </citation>
    <scope>NUCLEOTIDE SEQUENCE [LARGE SCALE GENOMIC DNA]</scope>
    <source>
        <strain evidence="1 2">DSM 53668</strain>
    </source>
</reference>
<dbReference type="STRING" id="927083.DB32_006979"/>
<evidence type="ECO:0000313" key="1">
    <source>
        <dbReference type="EMBL" id="AKF09830.1"/>
    </source>
</evidence>
<dbReference type="EMBL" id="CP011125">
    <property type="protein sequence ID" value="AKF09830.1"/>
    <property type="molecule type" value="Genomic_DNA"/>
</dbReference>
<name>A0A0F6W854_9BACT</name>
<dbReference type="SUPFAM" id="SSF160631">
    <property type="entry name" value="SMI1/KNR4-like"/>
    <property type="match status" value="1"/>
</dbReference>
<proteinExistence type="predicted"/>
<evidence type="ECO:0008006" key="3">
    <source>
        <dbReference type="Google" id="ProtNLM"/>
    </source>
</evidence>
<sequence>MDLKTEAQEVIARLHDSVARDDLATARDCVLLASTLSENALALLPPADAPFAGVADAGEGWVVYGVGTVERFGLGRGANVALLQLFRGRDGKLRLDASSFAVAEATSMAARDLAAAFQEHAATEKRIPRSARPARAWSPPPASPTPISSIQWLGRPDAGVASSDVDAAERALGVTFPGGYREYVTRFGAALECGLVRIYPPRRIIEELAEWRARVDAYWLWTTLELDRDRAQRCIVLGDTTRGDEIVLDPQRPDALFVLPRHHDAIVCIPGDLTHALAWLCESGELAAPCHVRYAEPLEGQAHRTYDPTSNEGDQDDWLADARATHDVLLALDPDAQSIAHDDDDGGWTVLLPSIGGTAFVHANGAVSVSCDPEADLTRLDALLRDRGLELRTR</sequence>
<keyword evidence="2" id="KW-1185">Reference proteome</keyword>
<dbReference type="KEGG" id="samy:DB32_006979"/>
<evidence type="ECO:0000313" key="2">
    <source>
        <dbReference type="Proteomes" id="UP000034883"/>
    </source>
</evidence>
<dbReference type="OrthoDB" id="7066145at2"/>
<dbReference type="AlphaFoldDB" id="A0A0F6W854"/>
<organism evidence="1 2">
    <name type="scientific">Sandaracinus amylolyticus</name>
    <dbReference type="NCBI Taxonomy" id="927083"/>
    <lineage>
        <taxon>Bacteria</taxon>
        <taxon>Pseudomonadati</taxon>
        <taxon>Myxococcota</taxon>
        <taxon>Polyangia</taxon>
        <taxon>Polyangiales</taxon>
        <taxon>Sandaracinaceae</taxon>
        <taxon>Sandaracinus</taxon>
    </lineage>
</organism>